<reference evidence="1 2" key="1">
    <citation type="submission" date="2024-10" db="EMBL/GenBank/DDBJ databases">
        <authorList>
            <person name="Deangelis K."/>
            <person name="Huntemann M."/>
            <person name="Clum A."/>
            <person name="Wang J."/>
            <person name="Palaniappan K."/>
            <person name="Ritter S."/>
            <person name="Chen I.-M."/>
            <person name="Stamatis D."/>
            <person name="Reddy T."/>
            <person name="O'Malley R."/>
            <person name="Daum C."/>
            <person name="Ng V."/>
            <person name="Ivanova N."/>
            <person name="Kyrpides N."/>
            <person name="Woyke T."/>
        </authorList>
    </citation>
    <scope>NUCLEOTIDE SEQUENCE [LARGE SCALE GENOMIC DNA]</scope>
    <source>
        <strain evidence="1 2">GAS97</strain>
    </source>
</reference>
<comment type="caution">
    <text evidence="1">The sequence shown here is derived from an EMBL/GenBank/DDBJ whole genome shotgun (WGS) entry which is preliminary data.</text>
</comment>
<organism evidence="1 2">
    <name type="scientific">Caballeronia udeis</name>
    <dbReference type="NCBI Taxonomy" id="1232866"/>
    <lineage>
        <taxon>Bacteria</taxon>
        <taxon>Pseudomonadati</taxon>
        <taxon>Pseudomonadota</taxon>
        <taxon>Betaproteobacteria</taxon>
        <taxon>Burkholderiales</taxon>
        <taxon>Burkholderiaceae</taxon>
        <taxon>Caballeronia</taxon>
    </lineage>
</organism>
<dbReference type="Proteomes" id="UP001620514">
    <property type="component" value="Unassembled WGS sequence"/>
</dbReference>
<proteinExistence type="predicted"/>
<accession>A0ABW8MX34</accession>
<evidence type="ECO:0000313" key="2">
    <source>
        <dbReference type="Proteomes" id="UP001620514"/>
    </source>
</evidence>
<sequence length="52" mass="5436">MTKTASAPVTSHERYAHTTGYVVQRIAGPMSETVLEAAINVSPIPAVVQGPT</sequence>
<gene>
    <name evidence="1" type="ORF">ABH943_006399</name>
</gene>
<name>A0ABW8MX34_9BURK</name>
<keyword evidence="2" id="KW-1185">Reference proteome</keyword>
<evidence type="ECO:0000313" key="1">
    <source>
        <dbReference type="EMBL" id="MFK4446367.1"/>
    </source>
</evidence>
<dbReference type="EMBL" id="JBIYDN010000025">
    <property type="protein sequence ID" value="MFK4446367.1"/>
    <property type="molecule type" value="Genomic_DNA"/>
</dbReference>
<reference evidence="1 2" key="2">
    <citation type="submission" date="2024-11" db="EMBL/GenBank/DDBJ databases">
        <title>Using genomics to understand microbial adaptation to soil warming.</title>
        <authorList>
            <person name="Deangelis K.M. PhD."/>
        </authorList>
    </citation>
    <scope>NUCLEOTIDE SEQUENCE [LARGE SCALE GENOMIC DNA]</scope>
    <source>
        <strain evidence="1 2">GAS97</strain>
    </source>
</reference>
<protein>
    <submittedName>
        <fullName evidence="1">Uncharacterized protein</fullName>
    </submittedName>
</protein>